<feature type="transmembrane region" description="Helical" evidence="13">
    <location>
        <begin position="446"/>
        <end position="464"/>
    </location>
</feature>
<feature type="transmembrane region" description="Helical" evidence="13">
    <location>
        <begin position="62"/>
        <end position="84"/>
    </location>
</feature>
<evidence type="ECO:0000256" key="4">
    <source>
        <dbReference type="ARBA" id="ARBA00020585"/>
    </source>
</evidence>
<comment type="pathway">
    <text evidence="2">Glycan metabolism; osmoregulated periplasmic glucan (OPG) biosynthesis.</text>
</comment>
<evidence type="ECO:0000256" key="7">
    <source>
        <dbReference type="ARBA" id="ARBA00022676"/>
    </source>
</evidence>
<dbReference type="SUPFAM" id="SSF53448">
    <property type="entry name" value="Nucleotide-diphospho-sugar transferases"/>
    <property type="match status" value="1"/>
</dbReference>
<feature type="transmembrane region" description="Helical" evidence="13">
    <location>
        <begin position="96"/>
        <end position="120"/>
    </location>
</feature>
<evidence type="ECO:0000256" key="5">
    <source>
        <dbReference type="ARBA" id="ARBA00022475"/>
    </source>
</evidence>
<feature type="transmembrane region" description="Helical" evidence="13">
    <location>
        <begin position="415"/>
        <end position="434"/>
    </location>
</feature>
<sequence length="661" mass="70377">MHAYTHPLQRRESERRSFGGAAPVSDTGAPPLAPLAMPDQPLHRAAEPRRFGPEPGLGRRRAVLAAFCALATGLAVFAVTAAMARDGLDPLEVVHVSLILVLFGWMAFSFAANLGGLWLSRRADAWERAMAQAPLPALTSRTALLAPIYHEDVGPFFARLATMRAGLHALGLTPMFDIVVLSDSRRPEVVAEEQRGFAAFRRGGVGPRAYYRHRPENIDRKAGNVAEWVRRHGGAYDHMVVLDADSLMDGLTLWRLVAAMEADPSLGLIQTAPTIVGRRTVFGRLEQFANNLYGPLAAWGVAWWSGAEGNYWGHNAIVRVAAFAQAGGLPHLKGKKPFGGHILSHDFVEAAFLRRAGWGVRLAPALGGSFEESPPTLIDHLIRDRRWCQGNLQHLGVLGARGLHPVSRLHLARGVLSYALAPLWIALVVTGALLSAPDAATGEAGGYPLAGAAVLAVSLAFVLLPKLMSYAMMLAEGRARRFGGAWRALASVGLETVASTLTAPVIMAAHTRALLSVALGRDAGWSAQQRDEGRLSGRAALAFHWPEMLIGLALAALGPAMGAGLSPWLAVAAASLVAAPFIVWWTASIARGVRLRDAGLLLTPGERPTPPVQCEGVNSFKPSMPETISARQASRPAVAGSLNSRMPTMAVPTAPTPVQTA</sequence>
<dbReference type="Pfam" id="PF13632">
    <property type="entry name" value="Glyco_trans_2_3"/>
    <property type="match status" value="1"/>
</dbReference>
<protein>
    <recommendedName>
        <fullName evidence="4">Glucans biosynthesis glucosyltransferase H</fullName>
    </recommendedName>
</protein>
<keyword evidence="7 15" id="KW-0328">Glycosyltransferase</keyword>
<dbReference type="Proteomes" id="UP001262754">
    <property type="component" value="Unassembled WGS sequence"/>
</dbReference>
<keyword evidence="5" id="KW-1003">Cell membrane</keyword>
<dbReference type="GO" id="GO:0016757">
    <property type="term" value="F:glycosyltransferase activity"/>
    <property type="evidence" value="ECO:0007669"/>
    <property type="project" value="UniProtKB-KW"/>
</dbReference>
<reference evidence="15 16" key="1">
    <citation type="submission" date="2023-07" db="EMBL/GenBank/DDBJ databases">
        <title>Sorghum-associated microbial communities from plants grown in Nebraska, USA.</title>
        <authorList>
            <person name="Schachtman D."/>
        </authorList>
    </citation>
    <scope>NUCLEOTIDE SEQUENCE [LARGE SCALE GENOMIC DNA]</scope>
    <source>
        <strain evidence="15 16">DS2154</strain>
    </source>
</reference>
<feature type="transmembrane region" description="Helical" evidence="13">
    <location>
        <begin position="539"/>
        <end position="562"/>
    </location>
</feature>
<gene>
    <name evidence="15" type="ORF">J2800_001472</name>
</gene>
<feature type="transmembrane region" description="Helical" evidence="13">
    <location>
        <begin position="568"/>
        <end position="587"/>
    </location>
</feature>
<name>A0ABU1MX16_9CAUL</name>
<evidence type="ECO:0000256" key="1">
    <source>
        <dbReference type="ARBA" id="ARBA00004429"/>
    </source>
</evidence>
<keyword evidence="10 13" id="KW-1133">Transmembrane helix</keyword>
<dbReference type="Gene3D" id="3.90.550.10">
    <property type="entry name" value="Spore Coat Polysaccharide Biosynthesis Protein SpsA, Chain A"/>
    <property type="match status" value="1"/>
</dbReference>
<proteinExistence type="inferred from homology"/>
<keyword evidence="9 13" id="KW-0812">Transmembrane</keyword>
<evidence type="ECO:0000256" key="8">
    <source>
        <dbReference type="ARBA" id="ARBA00022679"/>
    </source>
</evidence>
<comment type="caution">
    <text evidence="15">The sequence shown here is derived from an EMBL/GenBank/DDBJ whole genome shotgun (WGS) entry which is preliminary data.</text>
</comment>
<evidence type="ECO:0000259" key="14">
    <source>
        <dbReference type="Pfam" id="PF13632"/>
    </source>
</evidence>
<comment type="similarity">
    <text evidence="3">Belongs to the glycosyltransferase 2 family. OpgH subfamily.</text>
</comment>
<dbReference type="NCBIfam" id="NF003962">
    <property type="entry name" value="PRK05454.2-5"/>
    <property type="match status" value="1"/>
</dbReference>
<dbReference type="PANTHER" id="PTHR43867:SF5">
    <property type="entry name" value="GLUCANS BIOSYNTHESIS GLUCOSYLTRANSFERASE H"/>
    <property type="match status" value="1"/>
</dbReference>
<keyword evidence="8 15" id="KW-0808">Transferase</keyword>
<feature type="domain" description="Glycosyltransferase 2-like" evidence="14">
    <location>
        <begin position="240"/>
        <end position="459"/>
    </location>
</feature>
<dbReference type="InterPro" id="IPR001173">
    <property type="entry name" value="Glyco_trans_2-like"/>
</dbReference>
<evidence type="ECO:0000313" key="15">
    <source>
        <dbReference type="EMBL" id="MDR6530733.1"/>
    </source>
</evidence>
<evidence type="ECO:0000256" key="6">
    <source>
        <dbReference type="ARBA" id="ARBA00022519"/>
    </source>
</evidence>
<evidence type="ECO:0000256" key="9">
    <source>
        <dbReference type="ARBA" id="ARBA00022692"/>
    </source>
</evidence>
<feature type="region of interest" description="Disordered" evidence="12">
    <location>
        <begin position="1"/>
        <end position="39"/>
    </location>
</feature>
<comment type="subcellular location">
    <subcellularLocation>
        <location evidence="1">Cell inner membrane</location>
        <topology evidence="1">Multi-pass membrane protein</topology>
    </subcellularLocation>
</comment>
<accession>A0ABU1MX16</accession>
<evidence type="ECO:0000256" key="3">
    <source>
        <dbReference type="ARBA" id="ARBA00009337"/>
    </source>
</evidence>
<keyword evidence="6" id="KW-0997">Cell inner membrane</keyword>
<evidence type="ECO:0000256" key="12">
    <source>
        <dbReference type="SAM" id="MobiDB-lite"/>
    </source>
</evidence>
<evidence type="ECO:0000256" key="10">
    <source>
        <dbReference type="ARBA" id="ARBA00022989"/>
    </source>
</evidence>
<dbReference type="NCBIfam" id="NF003958">
    <property type="entry name" value="PRK05454.2-1"/>
    <property type="match status" value="1"/>
</dbReference>
<evidence type="ECO:0000256" key="11">
    <source>
        <dbReference type="ARBA" id="ARBA00023136"/>
    </source>
</evidence>
<evidence type="ECO:0000256" key="2">
    <source>
        <dbReference type="ARBA" id="ARBA00005001"/>
    </source>
</evidence>
<dbReference type="InterPro" id="IPR050321">
    <property type="entry name" value="Glycosyltr_2/OpgH_subfam"/>
</dbReference>
<evidence type="ECO:0000313" key="16">
    <source>
        <dbReference type="Proteomes" id="UP001262754"/>
    </source>
</evidence>
<evidence type="ECO:0000256" key="13">
    <source>
        <dbReference type="SAM" id="Phobius"/>
    </source>
</evidence>
<organism evidence="15 16">
    <name type="scientific">Caulobacter rhizosphaerae</name>
    <dbReference type="NCBI Taxonomy" id="2010972"/>
    <lineage>
        <taxon>Bacteria</taxon>
        <taxon>Pseudomonadati</taxon>
        <taxon>Pseudomonadota</taxon>
        <taxon>Alphaproteobacteria</taxon>
        <taxon>Caulobacterales</taxon>
        <taxon>Caulobacteraceae</taxon>
        <taxon>Caulobacter</taxon>
    </lineage>
</organism>
<dbReference type="InterPro" id="IPR029044">
    <property type="entry name" value="Nucleotide-diphossugar_trans"/>
</dbReference>
<dbReference type="EMBL" id="JAVDRL010000004">
    <property type="protein sequence ID" value="MDR6530733.1"/>
    <property type="molecule type" value="Genomic_DNA"/>
</dbReference>
<dbReference type="PANTHER" id="PTHR43867">
    <property type="entry name" value="CELLULOSE SYNTHASE CATALYTIC SUBUNIT A [UDP-FORMING]"/>
    <property type="match status" value="1"/>
</dbReference>
<dbReference type="CDD" id="cd04191">
    <property type="entry name" value="Glucan_BSP_MdoH"/>
    <property type="match status" value="1"/>
</dbReference>
<keyword evidence="11 13" id="KW-0472">Membrane</keyword>
<keyword evidence="16" id="KW-1185">Reference proteome</keyword>